<keyword evidence="6" id="KW-0460">Magnesium</keyword>
<evidence type="ECO:0000256" key="3">
    <source>
        <dbReference type="ARBA" id="ARBA00023134"/>
    </source>
</evidence>
<evidence type="ECO:0000256" key="7">
    <source>
        <dbReference type="SAM" id="Coils"/>
    </source>
</evidence>
<dbReference type="GO" id="GO:0007188">
    <property type="term" value="P:adenylate cyclase-modulating G protein-coupled receptor signaling pathway"/>
    <property type="evidence" value="ECO:0007669"/>
    <property type="project" value="TreeGrafter"/>
</dbReference>
<keyword evidence="7" id="KW-0175">Coiled coil</keyword>
<dbReference type="GO" id="GO:0005737">
    <property type="term" value="C:cytoplasm"/>
    <property type="evidence" value="ECO:0007669"/>
    <property type="project" value="TreeGrafter"/>
</dbReference>
<keyword evidence="3 5" id="KW-0342">GTP-binding</keyword>
<dbReference type="GO" id="GO:0005525">
    <property type="term" value="F:GTP binding"/>
    <property type="evidence" value="ECO:0007669"/>
    <property type="project" value="UniProtKB-KW"/>
</dbReference>
<feature type="binding site" evidence="6">
    <location>
        <position position="24"/>
    </location>
    <ligand>
        <name>Mg(2+)</name>
        <dbReference type="ChEBI" id="CHEBI:18420"/>
    </ligand>
</feature>
<evidence type="ECO:0000256" key="4">
    <source>
        <dbReference type="ARBA" id="ARBA00023224"/>
    </source>
</evidence>
<name>X6MNJ7_RETFI</name>
<organism evidence="8 9">
    <name type="scientific">Reticulomyxa filosa</name>
    <dbReference type="NCBI Taxonomy" id="46433"/>
    <lineage>
        <taxon>Eukaryota</taxon>
        <taxon>Sar</taxon>
        <taxon>Rhizaria</taxon>
        <taxon>Retaria</taxon>
        <taxon>Foraminifera</taxon>
        <taxon>Monothalamids</taxon>
        <taxon>Reticulomyxidae</taxon>
        <taxon>Reticulomyxa</taxon>
    </lineage>
</organism>
<keyword evidence="9" id="KW-1185">Reference proteome</keyword>
<dbReference type="SUPFAM" id="SSF52540">
    <property type="entry name" value="P-loop containing nucleoside triphosphate hydrolases"/>
    <property type="match status" value="1"/>
</dbReference>
<keyword evidence="4" id="KW-0807">Transducer</keyword>
<feature type="coiled-coil region" evidence="7">
    <location>
        <begin position="57"/>
        <end position="84"/>
    </location>
</feature>
<keyword evidence="1 6" id="KW-0479">Metal-binding</keyword>
<proteinExistence type="predicted"/>
<dbReference type="InterPro" id="IPR011025">
    <property type="entry name" value="GproteinA_insert"/>
</dbReference>
<protein>
    <submittedName>
        <fullName evidence="8">Guanine nucleotide-binding protein alpha subunit</fullName>
    </submittedName>
</protein>
<dbReference type="PRINTS" id="PR00318">
    <property type="entry name" value="GPROTEINA"/>
</dbReference>
<evidence type="ECO:0000256" key="2">
    <source>
        <dbReference type="ARBA" id="ARBA00022741"/>
    </source>
</evidence>
<dbReference type="Pfam" id="PF00503">
    <property type="entry name" value="G-alpha"/>
    <property type="match status" value="1"/>
</dbReference>
<dbReference type="GO" id="GO:0005834">
    <property type="term" value="C:heterotrimeric G-protein complex"/>
    <property type="evidence" value="ECO:0007669"/>
    <property type="project" value="TreeGrafter"/>
</dbReference>
<dbReference type="GO" id="GO:0003924">
    <property type="term" value="F:GTPase activity"/>
    <property type="evidence" value="ECO:0007669"/>
    <property type="project" value="InterPro"/>
</dbReference>
<evidence type="ECO:0000313" key="8">
    <source>
        <dbReference type="EMBL" id="ETO15399.1"/>
    </source>
</evidence>
<sequence>MDIEIKPEQQIKYVILGAHCSGKSALFQQLRLLSDPACEFRKEELRTTARATIVKGLRELTEEMEQMQCTSEKLERAKEVLQQKEGPAGHLITREESEKLEEFWKDKDVQQIVKEKRKKGVINICGVNNFEYLMNSIQRYCSEQSSDSIMTTEDALNIYNKNASFEQTTARVQDAKDKSSFQTEVYCHVGGARTVRKKWIHYFDDVSVLLFVADSVSINQDLLEDPSTLKFFDEFDLFNQLAPSRWFTKTVKVVLLNKCDELARLCRDGTMDWEKIKLKMKEHLEKMESKYRRELESKYLNDQKTSMTFDEMIEFYTLCYQCLYDFGCSTVDPQAQQLLIFLTTLNVSPQQFQNDLVITQATTRRVINLWLQTSIEQTVHMNLKDIVSIVILYCRIPLSSVSDIITEVRKKVNALRSR</sequence>
<accession>X6MNJ7</accession>
<dbReference type="GO" id="GO:0001664">
    <property type="term" value="F:G protein-coupled receptor binding"/>
    <property type="evidence" value="ECO:0007669"/>
    <property type="project" value="TreeGrafter"/>
</dbReference>
<reference evidence="8 9" key="1">
    <citation type="journal article" date="2013" name="Curr. Biol.">
        <title>The Genome of the Foraminiferan Reticulomyxa filosa.</title>
        <authorList>
            <person name="Glockner G."/>
            <person name="Hulsmann N."/>
            <person name="Schleicher M."/>
            <person name="Noegel A.A."/>
            <person name="Eichinger L."/>
            <person name="Gallinger C."/>
            <person name="Pawlowski J."/>
            <person name="Sierra R."/>
            <person name="Euteneuer U."/>
            <person name="Pillet L."/>
            <person name="Moustafa A."/>
            <person name="Platzer M."/>
            <person name="Groth M."/>
            <person name="Szafranski K."/>
            <person name="Schliwa M."/>
        </authorList>
    </citation>
    <scope>NUCLEOTIDE SEQUENCE [LARGE SCALE GENOMIC DNA]</scope>
</reference>
<dbReference type="PANTHER" id="PTHR10218">
    <property type="entry name" value="GTP-BINDING PROTEIN ALPHA SUBUNIT"/>
    <property type="match status" value="1"/>
</dbReference>
<dbReference type="InterPro" id="IPR001019">
    <property type="entry name" value="Gprotein_alpha_su"/>
</dbReference>
<evidence type="ECO:0000313" key="9">
    <source>
        <dbReference type="Proteomes" id="UP000023152"/>
    </source>
</evidence>
<feature type="binding site" evidence="5">
    <location>
        <begin position="257"/>
        <end position="260"/>
    </location>
    <ligand>
        <name>GTP</name>
        <dbReference type="ChEBI" id="CHEBI:37565"/>
    </ligand>
</feature>
<dbReference type="GO" id="GO:0046872">
    <property type="term" value="F:metal ion binding"/>
    <property type="evidence" value="ECO:0007669"/>
    <property type="project" value="UniProtKB-KW"/>
</dbReference>
<evidence type="ECO:0000256" key="1">
    <source>
        <dbReference type="ARBA" id="ARBA00022723"/>
    </source>
</evidence>
<keyword evidence="2 5" id="KW-0547">Nucleotide-binding</keyword>
<dbReference type="Proteomes" id="UP000023152">
    <property type="component" value="Unassembled WGS sequence"/>
</dbReference>
<dbReference type="GO" id="GO:0031683">
    <property type="term" value="F:G-protein beta/gamma-subunit complex binding"/>
    <property type="evidence" value="ECO:0007669"/>
    <property type="project" value="InterPro"/>
</dbReference>
<dbReference type="OrthoDB" id="5817230at2759"/>
<evidence type="ECO:0000256" key="5">
    <source>
        <dbReference type="PIRSR" id="PIRSR601019-1"/>
    </source>
</evidence>
<gene>
    <name evidence="8" type="ORF">RFI_21965</name>
</gene>
<dbReference type="SMART" id="SM00275">
    <property type="entry name" value="G_alpha"/>
    <property type="match status" value="1"/>
</dbReference>
<dbReference type="InterPro" id="IPR027417">
    <property type="entry name" value="P-loop_NTPase"/>
</dbReference>
<comment type="caution">
    <text evidence="8">The sequence shown here is derived from an EMBL/GenBank/DDBJ whole genome shotgun (WGS) entry which is preliminary data.</text>
</comment>
<dbReference type="Gene3D" id="1.10.400.10">
    <property type="entry name" value="GI Alpha 1, domain 2-like"/>
    <property type="match status" value="1"/>
</dbReference>
<evidence type="ECO:0000256" key="6">
    <source>
        <dbReference type="PIRSR" id="PIRSR601019-2"/>
    </source>
</evidence>
<dbReference type="AlphaFoldDB" id="X6MNJ7"/>
<dbReference type="EMBL" id="ASPP01019166">
    <property type="protein sequence ID" value="ETO15399.1"/>
    <property type="molecule type" value="Genomic_DNA"/>
</dbReference>
<dbReference type="Gene3D" id="3.40.50.300">
    <property type="entry name" value="P-loop containing nucleotide triphosphate hydrolases"/>
    <property type="match status" value="1"/>
</dbReference>
<dbReference type="PANTHER" id="PTHR10218:SF302">
    <property type="entry name" value="GUANINE NUCLEOTIDE-BINDING PROTEIN ALPHA-5 SUBUNIT"/>
    <property type="match status" value="1"/>
</dbReference>
<dbReference type="PROSITE" id="PS51882">
    <property type="entry name" value="G_ALPHA"/>
    <property type="match status" value="1"/>
</dbReference>